<protein>
    <recommendedName>
        <fullName evidence="7">Flagellar motor switch protein FliN-like C-terminal domain-containing protein</fullName>
    </recommendedName>
</protein>
<evidence type="ECO:0000256" key="1">
    <source>
        <dbReference type="ARBA" id="ARBA00004413"/>
    </source>
</evidence>
<evidence type="ECO:0000256" key="3">
    <source>
        <dbReference type="ARBA" id="ARBA00022475"/>
    </source>
</evidence>
<dbReference type="Pfam" id="PF01052">
    <property type="entry name" value="FliMN_C"/>
    <property type="match status" value="1"/>
</dbReference>
<evidence type="ECO:0000256" key="4">
    <source>
        <dbReference type="ARBA" id="ARBA00022500"/>
    </source>
</evidence>
<proteinExistence type="inferred from homology"/>
<dbReference type="GO" id="GO:0003774">
    <property type="term" value="F:cytoskeletal motor activity"/>
    <property type="evidence" value="ECO:0007669"/>
    <property type="project" value="InterPro"/>
</dbReference>
<evidence type="ECO:0000313" key="8">
    <source>
        <dbReference type="EMBL" id="SVE58517.1"/>
    </source>
</evidence>
<comment type="subcellular location">
    <subcellularLocation>
        <location evidence="1">Cell membrane</location>
        <topology evidence="1">Peripheral membrane protein</topology>
        <orientation evidence="1">Cytoplasmic side</orientation>
    </subcellularLocation>
</comment>
<dbReference type="GO" id="GO:0071973">
    <property type="term" value="P:bacterial-type flagellum-dependent cell motility"/>
    <property type="evidence" value="ECO:0007669"/>
    <property type="project" value="InterPro"/>
</dbReference>
<evidence type="ECO:0000256" key="6">
    <source>
        <dbReference type="ARBA" id="ARBA00023136"/>
    </source>
</evidence>
<keyword evidence="6" id="KW-0472">Membrane</keyword>
<dbReference type="Gene3D" id="2.30.330.10">
    <property type="entry name" value="SpoA-like"/>
    <property type="match status" value="1"/>
</dbReference>
<evidence type="ECO:0000259" key="7">
    <source>
        <dbReference type="Pfam" id="PF01052"/>
    </source>
</evidence>
<gene>
    <name evidence="8" type="ORF">METZ01_LOCUS511371</name>
</gene>
<dbReference type="PANTHER" id="PTHR43484:SF1">
    <property type="entry name" value="FLAGELLAR MOTOR SWITCH PROTEIN FLIN"/>
    <property type="match status" value="1"/>
</dbReference>
<dbReference type="InterPro" id="IPR051469">
    <property type="entry name" value="FliN/MopA/SpaO"/>
</dbReference>
<dbReference type="GO" id="GO:0009425">
    <property type="term" value="C:bacterial-type flagellum basal body"/>
    <property type="evidence" value="ECO:0007669"/>
    <property type="project" value="InterPro"/>
</dbReference>
<sequence>MSEMQKPESEVVRNEPEEGFEQLPNMNLTTRLILGECRMEIAEILKLGQGSVLELDALADEPLELWVNDQMIARVRPVLSQNKVGAQILEITSKAERIKEIVLSPVG</sequence>
<dbReference type="GO" id="GO:0006935">
    <property type="term" value="P:chemotaxis"/>
    <property type="evidence" value="ECO:0007669"/>
    <property type="project" value="UniProtKB-KW"/>
</dbReference>
<keyword evidence="3" id="KW-1003">Cell membrane</keyword>
<dbReference type="InterPro" id="IPR001172">
    <property type="entry name" value="FliN_T3SS_HrcQb"/>
</dbReference>
<dbReference type="PRINTS" id="PR00956">
    <property type="entry name" value="FLGMOTORFLIN"/>
</dbReference>
<dbReference type="InterPro" id="IPR036429">
    <property type="entry name" value="SpoA-like_sf"/>
</dbReference>
<name>A0A383ENS9_9ZZZZ</name>
<accession>A0A383ENS9</accession>
<evidence type="ECO:0000256" key="5">
    <source>
        <dbReference type="ARBA" id="ARBA00022779"/>
    </source>
</evidence>
<keyword evidence="4" id="KW-0145">Chemotaxis</keyword>
<evidence type="ECO:0000256" key="2">
    <source>
        <dbReference type="ARBA" id="ARBA00009226"/>
    </source>
</evidence>
<keyword evidence="5" id="KW-0283">Flagellar rotation</keyword>
<dbReference type="PANTHER" id="PTHR43484">
    <property type="match status" value="1"/>
</dbReference>
<dbReference type="SUPFAM" id="SSF101801">
    <property type="entry name" value="Surface presentation of antigens (SPOA)"/>
    <property type="match status" value="1"/>
</dbReference>
<dbReference type="EMBL" id="UINC01227574">
    <property type="protein sequence ID" value="SVE58517.1"/>
    <property type="molecule type" value="Genomic_DNA"/>
</dbReference>
<organism evidence="8">
    <name type="scientific">marine metagenome</name>
    <dbReference type="NCBI Taxonomy" id="408172"/>
    <lineage>
        <taxon>unclassified sequences</taxon>
        <taxon>metagenomes</taxon>
        <taxon>ecological metagenomes</taxon>
    </lineage>
</organism>
<dbReference type="AlphaFoldDB" id="A0A383ENS9"/>
<feature type="domain" description="Flagellar motor switch protein FliN-like C-terminal" evidence="7">
    <location>
        <begin position="22"/>
        <end position="92"/>
    </location>
</feature>
<comment type="similarity">
    <text evidence="2">Belongs to the FliN/MopA/SpaO family.</text>
</comment>
<dbReference type="InterPro" id="IPR001543">
    <property type="entry name" value="FliN-like_C"/>
</dbReference>
<dbReference type="GO" id="GO:0005886">
    <property type="term" value="C:plasma membrane"/>
    <property type="evidence" value="ECO:0007669"/>
    <property type="project" value="UniProtKB-SubCell"/>
</dbReference>
<reference evidence="8" key="1">
    <citation type="submission" date="2018-05" db="EMBL/GenBank/DDBJ databases">
        <authorList>
            <person name="Lanie J.A."/>
            <person name="Ng W.-L."/>
            <person name="Kazmierczak K.M."/>
            <person name="Andrzejewski T.M."/>
            <person name="Davidsen T.M."/>
            <person name="Wayne K.J."/>
            <person name="Tettelin H."/>
            <person name="Glass J.I."/>
            <person name="Rusch D."/>
            <person name="Podicherti R."/>
            <person name="Tsui H.-C.T."/>
            <person name="Winkler M.E."/>
        </authorList>
    </citation>
    <scope>NUCLEOTIDE SEQUENCE</scope>
</reference>